<proteinExistence type="predicted"/>
<accession>A0A0G4ELC5</accession>
<keyword evidence="2" id="KW-1185">Reference proteome</keyword>
<dbReference type="InParanoid" id="A0A0G4ELC5"/>
<reference evidence="1 2" key="1">
    <citation type="submission" date="2014-11" db="EMBL/GenBank/DDBJ databases">
        <authorList>
            <person name="Zhu J."/>
            <person name="Qi W."/>
            <person name="Song R."/>
        </authorList>
    </citation>
    <scope>NUCLEOTIDE SEQUENCE [LARGE SCALE GENOMIC DNA]</scope>
</reference>
<dbReference type="Proteomes" id="UP000041254">
    <property type="component" value="Unassembled WGS sequence"/>
</dbReference>
<sequence length="98" mass="10980">MALHCVVTVTMAGEGVPQRCWRGRATEAAADRRLHFIFWCLMPCTTSRCPTAHRLRRALGAIRPRSIAWMPSVVNCRTPFGERNAHPGLSTYCSAFFS</sequence>
<dbReference type="VEuPathDB" id="CryptoDB:Vbra_12203"/>
<organism evidence="1 2">
    <name type="scientific">Vitrella brassicaformis (strain CCMP3155)</name>
    <dbReference type="NCBI Taxonomy" id="1169540"/>
    <lineage>
        <taxon>Eukaryota</taxon>
        <taxon>Sar</taxon>
        <taxon>Alveolata</taxon>
        <taxon>Colpodellida</taxon>
        <taxon>Vitrellaceae</taxon>
        <taxon>Vitrella</taxon>
    </lineage>
</organism>
<evidence type="ECO:0000313" key="1">
    <source>
        <dbReference type="EMBL" id="CEL97521.1"/>
    </source>
</evidence>
<dbReference type="EMBL" id="CDMY01000255">
    <property type="protein sequence ID" value="CEL97521.1"/>
    <property type="molecule type" value="Genomic_DNA"/>
</dbReference>
<dbReference type="AlphaFoldDB" id="A0A0G4ELC5"/>
<name>A0A0G4ELC5_VITBC</name>
<evidence type="ECO:0000313" key="2">
    <source>
        <dbReference type="Proteomes" id="UP000041254"/>
    </source>
</evidence>
<protein>
    <submittedName>
        <fullName evidence="1">Uncharacterized protein</fullName>
    </submittedName>
</protein>
<gene>
    <name evidence="1" type="ORF">Vbra_12203</name>
</gene>